<sequence>MADKPPSTPIKVSVSASAANYTPATLDPQLRTDINSTLIQDGKVTEYASLSLSLLFKCSNPRAKTKKNRIQEALLHSLNSNQANWPTVIQTHALNLLRSGEYTTFPLLLRRVLDDIRQDTATAAAAGHSGENKQQTENPDRPSLVVPQEVIDKALKTTREKLEDILLVQHDGRANSVSVGPGGGGEGLDDDNNDNISARGDGSATPSGSGGGKK</sequence>
<organism evidence="2 3">
    <name type="scientific">Podospora australis</name>
    <dbReference type="NCBI Taxonomy" id="1536484"/>
    <lineage>
        <taxon>Eukaryota</taxon>
        <taxon>Fungi</taxon>
        <taxon>Dikarya</taxon>
        <taxon>Ascomycota</taxon>
        <taxon>Pezizomycotina</taxon>
        <taxon>Sordariomycetes</taxon>
        <taxon>Sordariomycetidae</taxon>
        <taxon>Sordariales</taxon>
        <taxon>Podosporaceae</taxon>
        <taxon>Podospora</taxon>
    </lineage>
</organism>
<keyword evidence="3" id="KW-1185">Reference proteome</keyword>
<dbReference type="Proteomes" id="UP001302126">
    <property type="component" value="Unassembled WGS sequence"/>
</dbReference>
<reference evidence="2" key="1">
    <citation type="journal article" date="2023" name="Mol. Phylogenet. Evol.">
        <title>Genome-scale phylogeny and comparative genomics of the fungal order Sordariales.</title>
        <authorList>
            <person name="Hensen N."/>
            <person name="Bonometti L."/>
            <person name="Westerberg I."/>
            <person name="Brannstrom I.O."/>
            <person name="Guillou S."/>
            <person name="Cros-Aarteil S."/>
            <person name="Calhoun S."/>
            <person name="Haridas S."/>
            <person name="Kuo A."/>
            <person name="Mondo S."/>
            <person name="Pangilinan J."/>
            <person name="Riley R."/>
            <person name="LaButti K."/>
            <person name="Andreopoulos B."/>
            <person name="Lipzen A."/>
            <person name="Chen C."/>
            <person name="Yan M."/>
            <person name="Daum C."/>
            <person name="Ng V."/>
            <person name="Clum A."/>
            <person name="Steindorff A."/>
            <person name="Ohm R.A."/>
            <person name="Martin F."/>
            <person name="Silar P."/>
            <person name="Natvig D.O."/>
            <person name="Lalanne C."/>
            <person name="Gautier V."/>
            <person name="Ament-Velasquez S.L."/>
            <person name="Kruys A."/>
            <person name="Hutchinson M.I."/>
            <person name="Powell A.J."/>
            <person name="Barry K."/>
            <person name="Miller A.N."/>
            <person name="Grigoriev I.V."/>
            <person name="Debuchy R."/>
            <person name="Gladieux P."/>
            <person name="Hiltunen Thoren M."/>
            <person name="Johannesson H."/>
        </authorList>
    </citation>
    <scope>NUCLEOTIDE SEQUENCE</scope>
    <source>
        <strain evidence="2">PSN309</strain>
    </source>
</reference>
<evidence type="ECO:0000313" key="3">
    <source>
        <dbReference type="Proteomes" id="UP001302126"/>
    </source>
</evidence>
<protein>
    <submittedName>
        <fullName evidence="2">Uncharacterized protein</fullName>
    </submittedName>
</protein>
<comment type="caution">
    <text evidence="2">The sequence shown here is derived from an EMBL/GenBank/DDBJ whole genome shotgun (WGS) entry which is preliminary data.</text>
</comment>
<evidence type="ECO:0000256" key="1">
    <source>
        <dbReference type="SAM" id="MobiDB-lite"/>
    </source>
</evidence>
<feature type="region of interest" description="Disordered" evidence="1">
    <location>
        <begin position="123"/>
        <end position="145"/>
    </location>
</feature>
<name>A0AAN6WYD6_9PEZI</name>
<reference evidence="2" key="2">
    <citation type="submission" date="2023-05" db="EMBL/GenBank/DDBJ databases">
        <authorList>
            <consortium name="Lawrence Berkeley National Laboratory"/>
            <person name="Steindorff A."/>
            <person name="Hensen N."/>
            <person name="Bonometti L."/>
            <person name="Westerberg I."/>
            <person name="Brannstrom I.O."/>
            <person name="Guillou S."/>
            <person name="Cros-Aarteil S."/>
            <person name="Calhoun S."/>
            <person name="Haridas S."/>
            <person name="Kuo A."/>
            <person name="Mondo S."/>
            <person name="Pangilinan J."/>
            <person name="Riley R."/>
            <person name="Labutti K."/>
            <person name="Andreopoulos B."/>
            <person name="Lipzen A."/>
            <person name="Chen C."/>
            <person name="Yanf M."/>
            <person name="Daum C."/>
            <person name="Ng V."/>
            <person name="Clum A."/>
            <person name="Ohm R."/>
            <person name="Martin F."/>
            <person name="Silar P."/>
            <person name="Natvig D."/>
            <person name="Lalanne C."/>
            <person name="Gautier V."/>
            <person name="Ament-Velasquez S.L."/>
            <person name="Kruys A."/>
            <person name="Hutchinson M.I."/>
            <person name="Powell A.J."/>
            <person name="Barry K."/>
            <person name="Miller A.N."/>
            <person name="Grigoriev I.V."/>
            <person name="Debuchy R."/>
            <person name="Gladieux P."/>
            <person name="Thoren M.H."/>
            <person name="Johannesson H."/>
        </authorList>
    </citation>
    <scope>NUCLEOTIDE SEQUENCE</scope>
    <source>
        <strain evidence="2">PSN309</strain>
    </source>
</reference>
<proteinExistence type="predicted"/>
<accession>A0AAN6WYD6</accession>
<feature type="region of interest" description="Disordered" evidence="1">
    <location>
        <begin position="172"/>
        <end position="214"/>
    </location>
</feature>
<evidence type="ECO:0000313" key="2">
    <source>
        <dbReference type="EMBL" id="KAK4189560.1"/>
    </source>
</evidence>
<dbReference type="AlphaFoldDB" id="A0AAN6WYD6"/>
<gene>
    <name evidence="2" type="ORF">QBC35DRAFT_137420</name>
</gene>
<dbReference type="EMBL" id="MU864374">
    <property type="protein sequence ID" value="KAK4189560.1"/>
    <property type="molecule type" value="Genomic_DNA"/>
</dbReference>